<dbReference type="InterPro" id="IPR011990">
    <property type="entry name" value="TPR-like_helical_dom_sf"/>
</dbReference>
<dbReference type="EMBL" id="CAFARE010000041">
    <property type="protein sequence ID" value="CAB4838892.1"/>
    <property type="molecule type" value="Genomic_DNA"/>
</dbReference>
<dbReference type="AlphaFoldDB" id="A0A6J6VNJ7"/>
<evidence type="ECO:0000256" key="2">
    <source>
        <dbReference type="ARBA" id="ARBA00022803"/>
    </source>
</evidence>
<dbReference type="Gene3D" id="1.25.40.10">
    <property type="entry name" value="Tetratricopeptide repeat domain"/>
    <property type="match status" value="2"/>
</dbReference>
<dbReference type="EMBL" id="CAFAAA010000002">
    <property type="protein sequence ID" value="CAB4772989.1"/>
    <property type="molecule type" value="Genomic_DNA"/>
</dbReference>
<dbReference type="PANTHER" id="PTHR45641">
    <property type="entry name" value="TETRATRICOPEPTIDE REPEAT PROTEIN (AFU_ORTHOLOGUE AFUA_6G03870)"/>
    <property type="match status" value="1"/>
</dbReference>
<protein>
    <submittedName>
        <fullName evidence="3">Unannotated protein</fullName>
    </submittedName>
</protein>
<reference evidence="3" key="1">
    <citation type="submission" date="2020-05" db="EMBL/GenBank/DDBJ databases">
        <authorList>
            <person name="Chiriac C."/>
            <person name="Salcher M."/>
            <person name="Ghai R."/>
            <person name="Kavagutti S V."/>
        </authorList>
    </citation>
    <scope>NUCLEOTIDE SEQUENCE</scope>
</reference>
<keyword evidence="2" id="KW-0802">TPR repeat</keyword>
<evidence type="ECO:0000256" key="1">
    <source>
        <dbReference type="ARBA" id="ARBA00022737"/>
    </source>
</evidence>
<evidence type="ECO:0000313" key="4">
    <source>
        <dbReference type="EMBL" id="CAB4838892.1"/>
    </source>
</evidence>
<sequence length="313" mass="36073">MSEEREIAEVEKELWQRVTQDEGSIRANAYVALSRIAFDQGKFKESLAMCETARDIFDKEDTGEYQREVFEVHVGISKINYELGRTSEAAQAMGKAIEAAKTFDYEEIDDLLRDQGRQYYTAGEYENSIACHLEAMKFTQMYLRKECDGIDYFNVGLGLQDLARFDEAIDAFLKSRAAFKERNEVANAVDCDYRLAEIYVELKNPVEVMHCGQRALDFFTILNSHQKVWTLKYFLGVAYQLLDDRETAGRLFEEAKSLAQAMGWQEWKFLIKVDTAHAELYELAGLHEQAQEMLRRVKVVEELARKEGSHEAA</sequence>
<dbReference type="InterPro" id="IPR019734">
    <property type="entry name" value="TPR_rpt"/>
</dbReference>
<proteinExistence type="predicted"/>
<keyword evidence="1" id="KW-0677">Repeat</keyword>
<dbReference type="PANTHER" id="PTHR45641:SF19">
    <property type="entry name" value="NEPHROCYSTIN-3"/>
    <property type="match status" value="1"/>
</dbReference>
<gene>
    <name evidence="3" type="ORF">UFOPK2942_00191</name>
    <name evidence="4" type="ORF">UFOPK3232_01030</name>
</gene>
<dbReference type="SUPFAM" id="SSF48452">
    <property type="entry name" value="TPR-like"/>
    <property type="match status" value="2"/>
</dbReference>
<dbReference type="Pfam" id="PF13424">
    <property type="entry name" value="TPR_12"/>
    <property type="match status" value="1"/>
</dbReference>
<accession>A0A6J6VNJ7</accession>
<evidence type="ECO:0000313" key="3">
    <source>
        <dbReference type="EMBL" id="CAB4772989.1"/>
    </source>
</evidence>
<organism evidence="3">
    <name type="scientific">freshwater metagenome</name>
    <dbReference type="NCBI Taxonomy" id="449393"/>
    <lineage>
        <taxon>unclassified sequences</taxon>
        <taxon>metagenomes</taxon>
        <taxon>ecological metagenomes</taxon>
    </lineage>
</organism>
<dbReference type="SMART" id="SM00028">
    <property type="entry name" value="TPR"/>
    <property type="match status" value="5"/>
</dbReference>
<name>A0A6J6VNJ7_9ZZZZ</name>